<organism evidence="8 9">
    <name type="scientific">Penicillium argentinense</name>
    <dbReference type="NCBI Taxonomy" id="1131581"/>
    <lineage>
        <taxon>Eukaryota</taxon>
        <taxon>Fungi</taxon>
        <taxon>Dikarya</taxon>
        <taxon>Ascomycota</taxon>
        <taxon>Pezizomycotina</taxon>
        <taxon>Eurotiomycetes</taxon>
        <taxon>Eurotiomycetidae</taxon>
        <taxon>Eurotiales</taxon>
        <taxon>Aspergillaceae</taxon>
        <taxon>Penicillium</taxon>
    </lineage>
</organism>
<dbReference type="InterPro" id="IPR036188">
    <property type="entry name" value="FAD/NAD-bd_sf"/>
</dbReference>
<dbReference type="Gene3D" id="3.50.50.60">
    <property type="entry name" value="FAD/NAD(P)-binding domain"/>
    <property type="match status" value="2"/>
</dbReference>
<evidence type="ECO:0000313" key="8">
    <source>
        <dbReference type="EMBL" id="KAJ5089921.1"/>
    </source>
</evidence>
<protein>
    <submittedName>
        <fullName evidence="8">Steroid monooxygenase (CpmA)</fullName>
    </submittedName>
</protein>
<dbReference type="AlphaFoldDB" id="A0A9W9EXY4"/>
<dbReference type="PANTHER" id="PTHR43098">
    <property type="entry name" value="L-ORNITHINE N(5)-MONOOXYGENASE-RELATED"/>
    <property type="match status" value="1"/>
</dbReference>
<dbReference type="GO" id="GO:0004499">
    <property type="term" value="F:N,N-dimethylaniline monooxygenase activity"/>
    <property type="evidence" value="ECO:0007669"/>
    <property type="project" value="InterPro"/>
</dbReference>
<name>A0A9W9EXY4_9EURO</name>
<dbReference type="SUPFAM" id="SSF51905">
    <property type="entry name" value="FAD/NAD(P)-binding domain"/>
    <property type="match status" value="2"/>
</dbReference>
<evidence type="ECO:0000256" key="5">
    <source>
        <dbReference type="ARBA" id="ARBA00022857"/>
    </source>
</evidence>
<accession>A0A9W9EXY4</accession>
<keyword evidence="3" id="KW-0285">Flavoprotein</keyword>
<dbReference type="RefSeq" id="XP_056471903.1">
    <property type="nucleotide sequence ID" value="XM_056621097.1"/>
</dbReference>
<dbReference type="InterPro" id="IPR020946">
    <property type="entry name" value="Flavin_mOase-like"/>
</dbReference>
<keyword evidence="7 8" id="KW-0503">Monooxygenase</keyword>
<dbReference type="InterPro" id="IPR050775">
    <property type="entry name" value="FAD-binding_Monooxygenases"/>
</dbReference>
<sequence length="571" mass="65436">MGGVILADAAFQVINRAGKWLRWKYYLSPRFQDFEDHLIMPPRTELRENAFRQEINGDLRRRPPCRCLDCRCRLRKLGLKTVIFEAGSDIGGTWRWKCYPGAGVDSEVPEYMLSIPETWKDWTWLTNYPSYGELHQYFDHVDNVLQIKKDTAFSSVVFYAKFDTSRGRWHIRTADGRSAQARYFIVATGFSAKRYIPEWPGMDRFKGIVHHSSFWPDEHIDVGGKRCAVIGTGASGVQVTQAWGPQAASLRVFQRTPNLALPIRNVTLPNQKKPIPNYFHSAKSFGGFLYTFHERDTFDDNEEERQTFFVRLWEEGGFRFWLANYKDYLFNAKANRRVYEFLTRERIGDPKQRDILAPLELPHYFGVKSPALQSTSYEQFNRPNVEAIDIKPNGISRFTENGIQLQDGTVYELDIICIATGFDIATGGMTNVGLKSIYGTELEKEWKSGPIHTSAPRCVGIPTCSICTDHMGRWIAHAIKQMERKDIKYINPTHEAVEKWKKRINRLSEITLFPTVKSTYLGGNVPGKAFEQVNYAGGEPAYVNEIRAVLPSFDGFEVVKGTREASQLSKI</sequence>
<dbReference type="Pfam" id="PF00743">
    <property type="entry name" value="FMO-like"/>
    <property type="match status" value="1"/>
</dbReference>
<gene>
    <name evidence="8" type="ORF">N7532_008605</name>
</gene>
<reference evidence="8" key="1">
    <citation type="submission" date="2022-11" db="EMBL/GenBank/DDBJ databases">
        <authorList>
            <person name="Petersen C."/>
        </authorList>
    </citation>
    <scope>NUCLEOTIDE SEQUENCE</scope>
    <source>
        <strain evidence="8">IBT 30761</strain>
    </source>
</reference>
<evidence type="ECO:0000256" key="1">
    <source>
        <dbReference type="ARBA" id="ARBA00001974"/>
    </source>
</evidence>
<dbReference type="Proteomes" id="UP001149074">
    <property type="component" value="Unassembled WGS sequence"/>
</dbReference>
<dbReference type="GO" id="GO:0050661">
    <property type="term" value="F:NADP binding"/>
    <property type="evidence" value="ECO:0007669"/>
    <property type="project" value="InterPro"/>
</dbReference>
<evidence type="ECO:0000256" key="3">
    <source>
        <dbReference type="ARBA" id="ARBA00022630"/>
    </source>
</evidence>
<dbReference type="GO" id="GO:0050660">
    <property type="term" value="F:flavin adenine dinucleotide binding"/>
    <property type="evidence" value="ECO:0007669"/>
    <property type="project" value="InterPro"/>
</dbReference>
<dbReference type="OrthoDB" id="66881at2759"/>
<comment type="similarity">
    <text evidence="2">Belongs to the FAD-binding monooxygenase family.</text>
</comment>
<proteinExistence type="inferred from homology"/>
<keyword evidence="9" id="KW-1185">Reference proteome</keyword>
<evidence type="ECO:0000256" key="4">
    <source>
        <dbReference type="ARBA" id="ARBA00022827"/>
    </source>
</evidence>
<comment type="cofactor">
    <cofactor evidence="1">
        <name>FAD</name>
        <dbReference type="ChEBI" id="CHEBI:57692"/>
    </cofactor>
</comment>
<dbReference type="PANTHER" id="PTHR43098:SF3">
    <property type="entry name" value="L-ORNITHINE N(5)-MONOOXYGENASE-RELATED"/>
    <property type="match status" value="1"/>
</dbReference>
<keyword evidence="6" id="KW-0560">Oxidoreductase</keyword>
<evidence type="ECO:0000256" key="2">
    <source>
        <dbReference type="ARBA" id="ARBA00010139"/>
    </source>
</evidence>
<dbReference type="EMBL" id="JAPQKI010000009">
    <property type="protein sequence ID" value="KAJ5089921.1"/>
    <property type="molecule type" value="Genomic_DNA"/>
</dbReference>
<comment type="caution">
    <text evidence="8">The sequence shown here is derived from an EMBL/GenBank/DDBJ whole genome shotgun (WGS) entry which is preliminary data.</text>
</comment>
<evidence type="ECO:0000256" key="7">
    <source>
        <dbReference type="ARBA" id="ARBA00023033"/>
    </source>
</evidence>
<keyword evidence="4" id="KW-0274">FAD</keyword>
<keyword evidence="5" id="KW-0521">NADP</keyword>
<reference evidence="8" key="2">
    <citation type="journal article" date="2023" name="IMA Fungus">
        <title>Comparative genomic study of the Penicillium genus elucidates a diverse pangenome and 15 lateral gene transfer events.</title>
        <authorList>
            <person name="Petersen C."/>
            <person name="Sorensen T."/>
            <person name="Nielsen M.R."/>
            <person name="Sondergaard T.E."/>
            <person name="Sorensen J.L."/>
            <person name="Fitzpatrick D.A."/>
            <person name="Frisvad J.C."/>
            <person name="Nielsen K.L."/>
        </authorList>
    </citation>
    <scope>NUCLEOTIDE SEQUENCE</scope>
    <source>
        <strain evidence="8">IBT 30761</strain>
    </source>
</reference>
<evidence type="ECO:0000256" key="6">
    <source>
        <dbReference type="ARBA" id="ARBA00023002"/>
    </source>
</evidence>
<evidence type="ECO:0000313" key="9">
    <source>
        <dbReference type="Proteomes" id="UP001149074"/>
    </source>
</evidence>
<dbReference type="GeneID" id="81360076"/>